<evidence type="ECO:0000259" key="6">
    <source>
        <dbReference type="PROSITE" id="PS50043"/>
    </source>
</evidence>
<dbReference type="Pfam" id="PF00072">
    <property type="entry name" value="Response_reg"/>
    <property type="match status" value="1"/>
</dbReference>
<dbReference type="CDD" id="cd17535">
    <property type="entry name" value="REC_NarL-like"/>
    <property type="match status" value="1"/>
</dbReference>
<keyword evidence="4" id="KW-0804">Transcription</keyword>
<evidence type="ECO:0000259" key="7">
    <source>
        <dbReference type="PROSITE" id="PS50110"/>
    </source>
</evidence>
<dbReference type="PRINTS" id="PR00038">
    <property type="entry name" value="HTHLUXR"/>
</dbReference>
<dbReference type="Pfam" id="PF00196">
    <property type="entry name" value="GerE"/>
    <property type="match status" value="1"/>
</dbReference>
<dbReference type="PANTHER" id="PTHR43214">
    <property type="entry name" value="TWO-COMPONENT RESPONSE REGULATOR"/>
    <property type="match status" value="1"/>
</dbReference>
<name>A0A975BXS6_9BACT</name>
<dbReference type="InterPro" id="IPR001789">
    <property type="entry name" value="Sig_transdc_resp-reg_receiver"/>
</dbReference>
<dbReference type="Proteomes" id="UP000663722">
    <property type="component" value="Chromosome"/>
</dbReference>
<evidence type="ECO:0000256" key="4">
    <source>
        <dbReference type="ARBA" id="ARBA00023163"/>
    </source>
</evidence>
<dbReference type="AlphaFoldDB" id="A0A975BXS6"/>
<dbReference type="InterPro" id="IPR011006">
    <property type="entry name" value="CheY-like_superfamily"/>
</dbReference>
<sequence length="217" mass="24424">MPKTKILIADDHRVVIEGIKSTLREYQEFEVAGEALNGREAVKLAESLMPKIVITDISMPDLNGLDTTLQIKKISSDIRIIIYTMYSDREFIIDLFKAGISAYVLKEDPISELILAIKAVNGGGTYFSTMAPTILLRHIKTLEEGNIEENIFKILSLREREVFQLLAEGNSTKNIAHKLCISPKTVESHKYNIMAKLDLESIADLIRLAIRKKIIPL</sequence>
<dbReference type="PROSITE" id="PS50043">
    <property type="entry name" value="HTH_LUXR_2"/>
    <property type="match status" value="1"/>
</dbReference>
<dbReference type="GO" id="GO:0006355">
    <property type="term" value="P:regulation of DNA-templated transcription"/>
    <property type="evidence" value="ECO:0007669"/>
    <property type="project" value="InterPro"/>
</dbReference>
<keyword evidence="2" id="KW-0805">Transcription regulation</keyword>
<evidence type="ECO:0000313" key="8">
    <source>
        <dbReference type="EMBL" id="QTA93114.1"/>
    </source>
</evidence>
<dbReference type="InterPro" id="IPR039420">
    <property type="entry name" value="WalR-like"/>
</dbReference>
<dbReference type="InterPro" id="IPR000792">
    <property type="entry name" value="Tscrpt_reg_LuxR_C"/>
</dbReference>
<keyword evidence="9" id="KW-1185">Reference proteome</keyword>
<dbReference type="GO" id="GO:0003677">
    <property type="term" value="F:DNA binding"/>
    <property type="evidence" value="ECO:0007669"/>
    <property type="project" value="UniProtKB-KW"/>
</dbReference>
<feature type="domain" description="HTH luxR-type" evidence="6">
    <location>
        <begin position="148"/>
        <end position="213"/>
    </location>
</feature>
<proteinExistence type="predicted"/>
<dbReference type="RefSeq" id="WP_207680202.1">
    <property type="nucleotide sequence ID" value="NZ_CP061800.1"/>
</dbReference>
<accession>A0A975BXS6</accession>
<evidence type="ECO:0000256" key="2">
    <source>
        <dbReference type="ARBA" id="ARBA00023015"/>
    </source>
</evidence>
<dbReference type="PROSITE" id="PS50110">
    <property type="entry name" value="RESPONSE_REGULATORY"/>
    <property type="match status" value="1"/>
</dbReference>
<reference evidence="8" key="1">
    <citation type="journal article" date="2021" name="Microb. Physiol.">
        <title>Proteogenomic Insights into the Physiology of Marine, Sulfate-Reducing, Filamentous Desulfonema limicola and Desulfonema magnum.</title>
        <authorList>
            <person name="Schnaars V."/>
            <person name="Wohlbrand L."/>
            <person name="Scheve S."/>
            <person name="Hinrichs C."/>
            <person name="Reinhardt R."/>
            <person name="Rabus R."/>
        </authorList>
    </citation>
    <scope>NUCLEOTIDE SEQUENCE</scope>
    <source>
        <strain evidence="8">4be13</strain>
    </source>
</reference>
<dbReference type="PANTHER" id="PTHR43214:SF41">
    <property type="entry name" value="NITRATE_NITRITE RESPONSE REGULATOR PROTEIN NARP"/>
    <property type="match status" value="1"/>
</dbReference>
<dbReference type="SMART" id="SM00448">
    <property type="entry name" value="REC"/>
    <property type="match status" value="1"/>
</dbReference>
<dbReference type="InterPro" id="IPR058245">
    <property type="entry name" value="NreC/VraR/RcsB-like_REC"/>
</dbReference>
<dbReference type="SMART" id="SM00421">
    <property type="entry name" value="HTH_LUXR"/>
    <property type="match status" value="1"/>
</dbReference>
<keyword evidence="3" id="KW-0238">DNA-binding</keyword>
<feature type="domain" description="Response regulatory" evidence="7">
    <location>
        <begin position="5"/>
        <end position="121"/>
    </location>
</feature>
<gene>
    <name evidence="8" type="ORF">dnm_092110</name>
</gene>
<evidence type="ECO:0000256" key="1">
    <source>
        <dbReference type="ARBA" id="ARBA00022553"/>
    </source>
</evidence>
<evidence type="ECO:0000313" key="9">
    <source>
        <dbReference type="Proteomes" id="UP000663722"/>
    </source>
</evidence>
<dbReference type="InterPro" id="IPR016032">
    <property type="entry name" value="Sig_transdc_resp-reg_C-effctor"/>
</dbReference>
<protein>
    <submittedName>
        <fullName evidence="8">Two component system response regulator, LuxR domain-containing</fullName>
    </submittedName>
</protein>
<organism evidence="8 9">
    <name type="scientific">Desulfonema magnum</name>
    <dbReference type="NCBI Taxonomy" id="45655"/>
    <lineage>
        <taxon>Bacteria</taxon>
        <taxon>Pseudomonadati</taxon>
        <taxon>Thermodesulfobacteriota</taxon>
        <taxon>Desulfobacteria</taxon>
        <taxon>Desulfobacterales</taxon>
        <taxon>Desulfococcaceae</taxon>
        <taxon>Desulfonema</taxon>
    </lineage>
</organism>
<feature type="modified residue" description="4-aspartylphosphate" evidence="5">
    <location>
        <position position="56"/>
    </location>
</feature>
<dbReference type="PROSITE" id="PS00622">
    <property type="entry name" value="HTH_LUXR_1"/>
    <property type="match status" value="1"/>
</dbReference>
<dbReference type="SUPFAM" id="SSF52172">
    <property type="entry name" value="CheY-like"/>
    <property type="match status" value="1"/>
</dbReference>
<dbReference type="KEGG" id="dmm:dnm_092110"/>
<evidence type="ECO:0000256" key="3">
    <source>
        <dbReference type="ARBA" id="ARBA00023125"/>
    </source>
</evidence>
<dbReference type="EMBL" id="CP061800">
    <property type="protein sequence ID" value="QTA93114.1"/>
    <property type="molecule type" value="Genomic_DNA"/>
</dbReference>
<dbReference type="CDD" id="cd06170">
    <property type="entry name" value="LuxR_C_like"/>
    <property type="match status" value="1"/>
</dbReference>
<dbReference type="SUPFAM" id="SSF46894">
    <property type="entry name" value="C-terminal effector domain of the bipartite response regulators"/>
    <property type="match status" value="1"/>
</dbReference>
<dbReference type="Gene3D" id="3.40.50.2300">
    <property type="match status" value="1"/>
</dbReference>
<keyword evidence="1 5" id="KW-0597">Phosphoprotein</keyword>
<evidence type="ECO:0000256" key="5">
    <source>
        <dbReference type="PROSITE-ProRule" id="PRU00169"/>
    </source>
</evidence>
<dbReference type="GO" id="GO:0000160">
    <property type="term" value="P:phosphorelay signal transduction system"/>
    <property type="evidence" value="ECO:0007669"/>
    <property type="project" value="InterPro"/>
</dbReference>